<proteinExistence type="predicted"/>
<reference evidence="1" key="1">
    <citation type="submission" date="2014-09" db="EMBL/GenBank/DDBJ databases">
        <authorList>
            <person name="Magalhaes I.L.F."/>
            <person name="Oliveira U."/>
            <person name="Santos F.R."/>
            <person name="Vidigal T.H.D.A."/>
            <person name="Brescovit A.D."/>
            <person name="Santos A.J."/>
        </authorList>
    </citation>
    <scope>NUCLEOTIDE SEQUENCE</scope>
    <source>
        <tissue evidence="1">Shoot tissue taken approximately 20 cm above the soil surface</tissue>
    </source>
</reference>
<organism evidence="1">
    <name type="scientific">Arundo donax</name>
    <name type="common">Giant reed</name>
    <name type="synonym">Donax arundinaceus</name>
    <dbReference type="NCBI Taxonomy" id="35708"/>
    <lineage>
        <taxon>Eukaryota</taxon>
        <taxon>Viridiplantae</taxon>
        <taxon>Streptophyta</taxon>
        <taxon>Embryophyta</taxon>
        <taxon>Tracheophyta</taxon>
        <taxon>Spermatophyta</taxon>
        <taxon>Magnoliopsida</taxon>
        <taxon>Liliopsida</taxon>
        <taxon>Poales</taxon>
        <taxon>Poaceae</taxon>
        <taxon>PACMAD clade</taxon>
        <taxon>Arundinoideae</taxon>
        <taxon>Arundineae</taxon>
        <taxon>Arundo</taxon>
    </lineage>
</organism>
<dbReference type="EMBL" id="GBRH01255558">
    <property type="protein sequence ID" value="JAD42337.1"/>
    <property type="molecule type" value="Transcribed_RNA"/>
</dbReference>
<accession>A0A0A9A5L9</accession>
<reference evidence="1" key="2">
    <citation type="journal article" date="2015" name="Data Brief">
        <title>Shoot transcriptome of the giant reed, Arundo donax.</title>
        <authorList>
            <person name="Barrero R.A."/>
            <person name="Guerrero F.D."/>
            <person name="Moolhuijzen P."/>
            <person name="Goolsby J.A."/>
            <person name="Tidwell J."/>
            <person name="Bellgard S.E."/>
            <person name="Bellgard M.I."/>
        </authorList>
    </citation>
    <scope>NUCLEOTIDE SEQUENCE</scope>
    <source>
        <tissue evidence="1">Shoot tissue taken approximately 20 cm above the soil surface</tissue>
    </source>
</reference>
<protein>
    <submittedName>
        <fullName evidence="1">Uncharacterized protein</fullName>
    </submittedName>
</protein>
<sequence length="11" mass="1255">MGAMASILQFW</sequence>
<evidence type="ECO:0000313" key="1">
    <source>
        <dbReference type="EMBL" id="JAD42337.1"/>
    </source>
</evidence>
<name>A0A0A9A5L9_ARUDO</name>